<comment type="caution">
    <text evidence="4">The sequence shown here is derived from an EMBL/GenBank/DDBJ whole genome shotgun (WGS) entry which is preliminary data.</text>
</comment>
<sequence length="619" mass="60517">MDVVLGVSMAPAAIRMALIEGEDADGPIIEEDSFRLGQDSAAVDPTDRVIAAILGTREGAQDAGLRLSSVGVTVTDEIQFARLRDALSTHKIENVMLVSGFLAAAALGQAVGAAMGYQRTAVLFVEPDTATLAVVHSDDGSVWNVRRQLLSEDDNAAVGEVVDMVAATEAMDTRPDGVYVVGTGVDVGLIKSVLDQATTLPVNVPEEQEMALARGAALASGNAPLFASTTAALAYAQDPDPGVDQRVADAGLAYSAVAEEQSDADETDSDVKGKRKSSLLVGSSLALTAIVAVVALQIALAIDIRPTVALEPRPNENRLIEPSPAPAAPPVAAPQPKLDVPVPTAAPQVVPQLPAPPPAASVPQAPAAPVLPAPAAPVLPAAPAAPQLPEVAPAAPEPVINVPQIVPVPIPVPGVQVPGPNALLRPPAVQAPVPRQEPQLPVSPPQILPVPQVPVPKPPNSGPRPGRGSGNDGVPGIGIPGLTPGRGDGPARGPGGIPGLNPGRNPGLNPGDGPGRSRGGIPGLSPGRGPGGGPGGIPGLNPGGGGKGPLGGGGIPGLSPGGGGKGPAGGGIPGIGSGSGKGPFGGGGGGGGGFGGGKGPLGGGKGPFGGGGGGFPGRR</sequence>
<feature type="region of interest" description="Disordered" evidence="1">
    <location>
        <begin position="431"/>
        <end position="619"/>
    </location>
</feature>
<feature type="compositionally biased region" description="Pro residues" evidence="1">
    <location>
        <begin position="441"/>
        <end position="462"/>
    </location>
</feature>
<protein>
    <recommendedName>
        <fullName evidence="3">DUF7159 domain-containing protein</fullName>
    </recommendedName>
</protein>
<dbReference type="Pfam" id="PF23717">
    <property type="entry name" value="DUF7159"/>
    <property type="match status" value="1"/>
</dbReference>
<feature type="compositionally biased region" description="Low complexity" evidence="1">
    <location>
        <begin position="334"/>
        <end position="343"/>
    </location>
</feature>
<evidence type="ECO:0000256" key="1">
    <source>
        <dbReference type="SAM" id="MobiDB-lite"/>
    </source>
</evidence>
<feature type="compositionally biased region" description="Gly residues" evidence="1">
    <location>
        <begin position="465"/>
        <end position="498"/>
    </location>
</feature>
<keyword evidence="2" id="KW-0472">Membrane</keyword>
<keyword evidence="2" id="KW-0812">Transmembrane</keyword>
<evidence type="ECO:0000313" key="4">
    <source>
        <dbReference type="EMBL" id="ORA96911.1"/>
    </source>
</evidence>
<accession>A0A1E3SED6</accession>
<feature type="transmembrane region" description="Helical" evidence="2">
    <location>
        <begin position="279"/>
        <end position="302"/>
    </location>
</feature>
<evidence type="ECO:0000313" key="5">
    <source>
        <dbReference type="Proteomes" id="UP000192739"/>
    </source>
</evidence>
<evidence type="ECO:0000256" key="2">
    <source>
        <dbReference type="SAM" id="Phobius"/>
    </source>
</evidence>
<dbReference type="Proteomes" id="UP000192739">
    <property type="component" value="Unassembled WGS sequence"/>
</dbReference>
<gene>
    <name evidence="4" type="ORF">BST27_23740</name>
</gene>
<name>A0A1E3SED6_MYCIE</name>
<evidence type="ECO:0000259" key="3">
    <source>
        <dbReference type="Pfam" id="PF23717"/>
    </source>
</evidence>
<dbReference type="AlphaFoldDB" id="A0A1E3SED6"/>
<keyword evidence="2" id="KW-1133">Transmembrane helix</keyword>
<dbReference type="OrthoDB" id="4764597at2"/>
<dbReference type="RefSeq" id="WP_069419895.1">
    <property type="nucleotide sequence ID" value="NZ_JACKTC010000025.1"/>
</dbReference>
<keyword evidence="5" id="KW-1185">Reference proteome</keyword>
<dbReference type="InterPro" id="IPR055583">
    <property type="entry name" value="DUF7159"/>
</dbReference>
<feature type="compositionally biased region" description="Gly residues" evidence="1">
    <location>
        <begin position="510"/>
        <end position="619"/>
    </location>
</feature>
<organism evidence="4 5">
    <name type="scientific">Mycobacterium intermedium</name>
    <dbReference type="NCBI Taxonomy" id="28445"/>
    <lineage>
        <taxon>Bacteria</taxon>
        <taxon>Bacillati</taxon>
        <taxon>Actinomycetota</taxon>
        <taxon>Actinomycetes</taxon>
        <taxon>Mycobacteriales</taxon>
        <taxon>Mycobacteriaceae</taxon>
        <taxon>Mycobacterium</taxon>
        <taxon>Mycobacterium simiae complex</taxon>
    </lineage>
</organism>
<feature type="region of interest" description="Disordered" evidence="1">
    <location>
        <begin position="315"/>
        <end position="343"/>
    </location>
</feature>
<dbReference type="PRINTS" id="PR01217">
    <property type="entry name" value="PRICHEXTENSN"/>
</dbReference>
<proteinExistence type="predicted"/>
<feature type="compositionally biased region" description="Pro residues" evidence="1">
    <location>
        <begin position="323"/>
        <end position="333"/>
    </location>
</feature>
<reference evidence="4 5" key="1">
    <citation type="submission" date="2017-02" db="EMBL/GenBank/DDBJ databases">
        <title>The new phylogeny of genus Mycobacterium.</title>
        <authorList>
            <person name="Tortoli E."/>
            <person name="Trovato A."/>
            <person name="Cirillo D.M."/>
        </authorList>
    </citation>
    <scope>NUCLEOTIDE SEQUENCE [LARGE SCALE GENOMIC DNA]</scope>
    <source>
        <strain evidence="4 5">DSM 44049</strain>
    </source>
</reference>
<dbReference type="EMBL" id="MVHT01000084">
    <property type="protein sequence ID" value="ORA96911.1"/>
    <property type="molecule type" value="Genomic_DNA"/>
</dbReference>
<feature type="domain" description="DUF7159" evidence="3">
    <location>
        <begin position="2"/>
        <end position="230"/>
    </location>
</feature>
<dbReference type="STRING" id="28445.BHQ20_14750"/>